<keyword evidence="3 7" id="KW-0813">Transport</keyword>
<feature type="transmembrane region" description="Helical" evidence="9">
    <location>
        <begin position="165"/>
        <end position="183"/>
    </location>
</feature>
<feature type="transmembrane region" description="Helical" evidence="9">
    <location>
        <begin position="420"/>
        <end position="443"/>
    </location>
</feature>
<accession>A0A179F7W2</accession>
<dbReference type="OrthoDB" id="6133115at2759"/>
<dbReference type="AlphaFoldDB" id="A0A179F7W2"/>
<dbReference type="SUPFAM" id="SSF103473">
    <property type="entry name" value="MFS general substrate transporter"/>
    <property type="match status" value="1"/>
</dbReference>
<evidence type="ECO:0000256" key="3">
    <source>
        <dbReference type="ARBA" id="ARBA00022448"/>
    </source>
</evidence>
<comment type="subcellular location">
    <subcellularLocation>
        <location evidence="1">Membrane</location>
        <topology evidence="1">Multi-pass membrane protein</topology>
    </subcellularLocation>
</comment>
<feature type="transmembrane region" description="Helical" evidence="9">
    <location>
        <begin position="353"/>
        <end position="371"/>
    </location>
</feature>
<proteinExistence type="inferred from homology"/>
<evidence type="ECO:0000256" key="8">
    <source>
        <dbReference type="SAM" id="MobiDB-lite"/>
    </source>
</evidence>
<feature type="transmembrane region" description="Helical" evidence="9">
    <location>
        <begin position="455"/>
        <end position="476"/>
    </location>
</feature>
<feature type="region of interest" description="Disordered" evidence="8">
    <location>
        <begin position="1"/>
        <end position="29"/>
    </location>
</feature>
<gene>
    <name evidence="11" type="ORF">VFPPC_02248</name>
</gene>
<dbReference type="InterPro" id="IPR005828">
    <property type="entry name" value="MFS_sugar_transport-like"/>
</dbReference>
<dbReference type="GO" id="GO:0005351">
    <property type="term" value="F:carbohydrate:proton symporter activity"/>
    <property type="evidence" value="ECO:0007669"/>
    <property type="project" value="TreeGrafter"/>
</dbReference>
<dbReference type="Proteomes" id="UP000078397">
    <property type="component" value="Unassembled WGS sequence"/>
</dbReference>
<dbReference type="Pfam" id="PF00083">
    <property type="entry name" value="Sugar_tr"/>
    <property type="match status" value="1"/>
</dbReference>
<feature type="transmembrane region" description="Helical" evidence="9">
    <location>
        <begin position="107"/>
        <end position="128"/>
    </location>
</feature>
<evidence type="ECO:0000256" key="6">
    <source>
        <dbReference type="ARBA" id="ARBA00023136"/>
    </source>
</evidence>
<dbReference type="NCBIfam" id="TIGR00879">
    <property type="entry name" value="SP"/>
    <property type="match status" value="1"/>
</dbReference>
<keyword evidence="5 9" id="KW-1133">Transmembrane helix</keyword>
<dbReference type="FunFam" id="1.20.1250.20:FF:000134">
    <property type="entry name" value="MFS sugar transporter protein"/>
    <property type="match status" value="1"/>
</dbReference>
<evidence type="ECO:0000313" key="12">
    <source>
        <dbReference type="Proteomes" id="UP000078397"/>
    </source>
</evidence>
<comment type="caution">
    <text evidence="11">The sequence shown here is derived from an EMBL/GenBank/DDBJ whole genome shotgun (WGS) entry which is preliminary data.</text>
</comment>
<feature type="transmembrane region" description="Helical" evidence="9">
    <location>
        <begin position="482"/>
        <end position="504"/>
    </location>
</feature>
<dbReference type="InterPro" id="IPR003663">
    <property type="entry name" value="Sugar/inositol_transpt"/>
</dbReference>
<dbReference type="InterPro" id="IPR036259">
    <property type="entry name" value="MFS_trans_sf"/>
</dbReference>
<evidence type="ECO:0000256" key="7">
    <source>
        <dbReference type="RuleBase" id="RU003346"/>
    </source>
</evidence>
<dbReference type="GeneID" id="28845923"/>
<feature type="transmembrane region" description="Helical" evidence="9">
    <location>
        <begin position="195"/>
        <end position="215"/>
    </location>
</feature>
<evidence type="ECO:0000256" key="4">
    <source>
        <dbReference type="ARBA" id="ARBA00022692"/>
    </source>
</evidence>
<evidence type="ECO:0000256" key="9">
    <source>
        <dbReference type="SAM" id="Phobius"/>
    </source>
</evidence>
<keyword evidence="12" id="KW-1185">Reference proteome</keyword>
<dbReference type="PANTHER" id="PTHR48022">
    <property type="entry name" value="PLASTIDIC GLUCOSE TRANSPORTER 4"/>
    <property type="match status" value="1"/>
</dbReference>
<feature type="transmembrane region" description="Helical" evidence="9">
    <location>
        <begin position="383"/>
        <end position="400"/>
    </location>
</feature>
<name>A0A179F7W2_METCM</name>
<dbReference type="InterPro" id="IPR050360">
    <property type="entry name" value="MFS_Sugar_Transporters"/>
</dbReference>
<organism evidence="11 12">
    <name type="scientific">Pochonia chlamydosporia 170</name>
    <dbReference type="NCBI Taxonomy" id="1380566"/>
    <lineage>
        <taxon>Eukaryota</taxon>
        <taxon>Fungi</taxon>
        <taxon>Dikarya</taxon>
        <taxon>Ascomycota</taxon>
        <taxon>Pezizomycotina</taxon>
        <taxon>Sordariomycetes</taxon>
        <taxon>Hypocreomycetidae</taxon>
        <taxon>Hypocreales</taxon>
        <taxon>Clavicipitaceae</taxon>
        <taxon>Pochonia</taxon>
    </lineage>
</organism>
<feature type="transmembrane region" description="Helical" evidence="9">
    <location>
        <begin position="315"/>
        <end position="333"/>
    </location>
</feature>
<feature type="transmembrane region" description="Helical" evidence="9">
    <location>
        <begin position="63"/>
        <end position="87"/>
    </location>
</feature>
<comment type="similarity">
    <text evidence="2 7">Belongs to the major facilitator superfamily. Sugar transporter (TC 2.A.1.1) family.</text>
</comment>
<sequence length="556" mass="60597">MGSEKTSSRPVADHGSINADMDHDPAMEKRDGGEITQIQGDAHFYETVSAAPLNPWSKTSLQLYMILLVAALNATASGFDGSIFSSINAMDQYKAYFHHTELGSSTGIIFMIYTIGNMIGSLFTGPICDHFGRRAGMMTGSVLIMIGAAVQTAAQNDSYLLGGRFILGFGVSIGTSSAPTYALELAPPQWRARVVGYYNTFFYTGSILATGVAYASSKNDSELAFRLPLGLQLIPPAFIFAGACFVPESPRWLTMKGKKEKAAAILAKYHGGGDMEHPMVKLEIREFEQNIELQKASSVWNYWALVNTHNARWRFAMMAFMSIFAQLSGNSVLTYYLPSMYKLVGIKTTEKRLLLTFMNSIVSCAGAVAGSATNDRIGRRTKLWVGSIVLAGLFGGVTGFSSHFEDKTKVVGSALSNGGVAFIFLFGCAYSFVYTPLTATYCAEVLATPTRAKGMGIHVILSNCANLYNTYVTAIALDAIDWRYYLIFVGLNIIYSAVWFVFGVETRGRTLEEMDDVFNAKFPPRAALKKAVMVRQGDGHLQGLEGDDMEGQTTTK</sequence>
<feature type="domain" description="Major facilitator superfamily (MFS) profile" evidence="10">
    <location>
        <begin position="66"/>
        <end position="507"/>
    </location>
</feature>
<dbReference type="EMBL" id="LSBJ02000001">
    <property type="protein sequence ID" value="OAQ61253.1"/>
    <property type="molecule type" value="Genomic_DNA"/>
</dbReference>
<dbReference type="PANTHER" id="PTHR48022:SF79">
    <property type="entry name" value="LACTOSE PERMEASE, PUTATIVE (AFU_ORTHOLOGUE AFUA_6G01860)-RELATED"/>
    <property type="match status" value="1"/>
</dbReference>
<dbReference type="PROSITE" id="PS50850">
    <property type="entry name" value="MFS"/>
    <property type="match status" value="1"/>
</dbReference>
<dbReference type="Gene3D" id="1.20.1250.20">
    <property type="entry name" value="MFS general substrate transporter like domains"/>
    <property type="match status" value="1"/>
</dbReference>
<dbReference type="GO" id="GO:0016020">
    <property type="term" value="C:membrane"/>
    <property type="evidence" value="ECO:0007669"/>
    <property type="project" value="UniProtKB-SubCell"/>
</dbReference>
<protein>
    <submittedName>
        <fullName evidence="11">Hexose transport-related protein</fullName>
    </submittedName>
</protein>
<evidence type="ECO:0000256" key="5">
    <source>
        <dbReference type="ARBA" id="ARBA00022989"/>
    </source>
</evidence>
<evidence type="ECO:0000259" key="10">
    <source>
        <dbReference type="PROSITE" id="PS50850"/>
    </source>
</evidence>
<evidence type="ECO:0000313" key="11">
    <source>
        <dbReference type="EMBL" id="OAQ61253.1"/>
    </source>
</evidence>
<evidence type="ECO:0000256" key="2">
    <source>
        <dbReference type="ARBA" id="ARBA00010992"/>
    </source>
</evidence>
<dbReference type="RefSeq" id="XP_018139062.1">
    <property type="nucleotide sequence ID" value="XM_018281929.1"/>
</dbReference>
<reference evidence="11 12" key="1">
    <citation type="journal article" date="2016" name="PLoS Pathog.">
        <title>Biosynthesis of antibiotic leucinostatins in bio-control fungus Purpureocillium lilacinum and their inhibition on phytophthora revealed by genome mining.</title>
        <authorList>
            <person name="Wang G."/>
            <person name="Liu Z."/>
            <person name="Lin R."/>
            <person name="Li E."/>
            <person name="Mao Z."/>
            <person name="Ling J."/>
            <person name="Yang Y."/>
            <person name="Yin W.B."/>
            <person name="Xie B."/>
        </authorList>
    </citation>
    <scope>NUCLEOTIDE SEQUENCE [LARGE SCALE GENOMIC DNA]</scope>
    <source>
        <strain evidence="11">170</strain>
    </source>
</reference>
<feature type="compositionally biased region" description="Basic and acidic residues" evidence="8">
    <location>
        <begin position="20"/>
        <end position="29"/>
    </location>
</feature>
<keyword evidence="6 9" id="KW-0472">Membrane</keyword>
<feature type="transmembrane region" description="Helical" evidence="9">
    <location>
        <begin position="135"/>
        <end position="153"/>
    </location>
</feature>
<feature type="transmembrane region" description="Helical" evidence="9">
    <location>
        <begin position="227"/>
        <end position="246"/>
    </location>
</feature>
<evidence type="ECO:0000256" key="1">
    <source>
        <dbReference type="ARBA" id="ARBA00004141"/>
    </source>
</evidence>
<dbReference type="KEGG" id="pchm:VFPPC_02248"/>
<dbReference type="InterPro" id="IPR020846">
    <property type="entry name" value="MFS_dom"/>
</dbReference>
<keyword evidence="4 9" id="KW-0812">Transmembrane</keyword>